<name>A0A381XM50_9ZZZZ</name>
<reference evidence="1" key="1">
    <citation type="submission" date="2018-05" db="EMBL/GenBank/DDBJ databases">
        <authorList>
            <person name="Lanie J.A."/>
            <person name="Ng W.-L."/>
            <person name="Kazmierczak K.M."/>
            <person name="Andrzejewski T.M."/>
            <person name="Davidsen T.M."/>
            <person name="Wayne K.J."/>
            <person name="Tettelin H."/>
            <person name="Glass J.I."/>
            <person name="Rusch D."/>
            <person name="Podicherti R."/>
            <person name="Tsui H.-C.T."/>
            <person name="Winkler M.E."/>
        </authorList>
    </citation>
    <scope>NUCLEOTIDE SEQUENCE</scope>
</reference>
<dbReference type="InterPro" id="IPR021890">
    <property type="entry name" value="DUF3501"/>
</dbReference>
<dbReference type="AlphaFoldDB" id="A0A381XM50"/>
<gene>
    <name evidence="1" type="ORF">METZ01_LOCUS118534</name>
</gene>
<dbReference type="EMBL" id="UINC01015628">
    <property type="protein sequence ID" value="SVA65680.1"/>
    <property type="molecule type" value="Genomic_DNA"/>
</dbReference>
<proteinExistence type="predicted"/>
<protein>
    <recommendedName>
        <fullName evidence="2">DUF3501 domain-containing protein</fullName>
    </recommendedName>
</protein>
<evidence type="ECO:0008006" key="2">
    <source>
        <dbReference type="Google" id="ProtNLM"/>
    </source>
</evidence>
<accession>A0A381XM50</accession>
<evidence type="ECO:0000313" key="1">
    <source>
        <dbReference type="EMBL" id="SVA65680.1"/>
    </source>
</evidence>
<sequence>MKRVTRQEILDYVTYEEQRDKFRKKIMKIKELRRINVAGVLSFLFENTDTVRYQIQEMMRVERMVKETDILHEIKTYNELLGDSGELGCTLLIEIDDPDEREEKLTQWLELPKHLYLSLEDETRIMASFDERQIGDARLSSVQYIKFNTGGKTPVAIGSDLPLFKAETALTADQKKALSEDLL</sequence>
<organism evidence="1">
    <name type="scientific">marine metagenome</name>
    <dbReference type="NCBI Taxonomy" id="408172"/>
    <lineage>
        <taxon>unclassified sequences</taxon>
        <taxon>metagenomes</taxon>
        <taxon>ecological metagenomes</taxon>
    </lineage>
</organism>
<dbReference type="Pfam" id="PF12007">
    <property type="entry name" value="DUF3501"/>
    <property type="match status" value="1"/>
</dbReference>